<feature type="region of interest" description="Disordered" evidence="1">
    <location>
        <begin position="152"/>
        <end position="252"/>
    </location>
</feature>
<feature type="compositionally biased region" description="Low complexity" evidence="1">
    <location>
        <begin position="167"/>
        <end position="178"/>
    </location>
</feature>
<feature type="non-terminal residue" evidence="2">
    <location>
        <position position="1"/>
    </location>
</feature>
<comment type="caution">
    <text evidence="2">The sequence shown here is derived from an EMBL/GenBank/DDBJ whole genome shotgun (WGS) entry which is preliminary data.</text>
</comment>
<name>A0ABN9RS16_9DINO</name>
<feature type="non-terminal residue" evidence="2">
    <location>
        <position position="252"/>
    </location>
</feature>
<accession>A0ABN9RS16</accession>
<organism evidence="2 3">
    <name type="scientific">Prorocentrum cordatum</name>
    <dbReference type="NCBI Taxonomy" id="2364126"/>
    <lineage>
        <taxon>Eukaryota</taxon>
        <taxon>Sar</taxon>
        <taxon>Alveolata</taxon>
        <taxon>Dinophyceae</taxon>
        <taxon>Prorocentrales</taxon>
        <taxon>Prorocentraceae</taxon>
        <taxon>Prorocentrum</taxon>
    </lineage>
</organism>
<evidence type="ECO:0000256" key="1">
    <source>
        <dbReference type="SAM" id="MobiDB-lite"/>
    </source>
</evidence>
<evidence type="ECO:0000313" key="2">
    <source>
        <dbReference type="EMBL" id="CAK0820672.1"/>
    </source>
</evidence>
<protein>
    <submittedName>
        <fullName evidence="2">Uncharacterized protein</fullName>
    </submittedName>
</protein>
<dbReference type="Proteomes" id="UP001189429">
    <property type="component" value="Unassembled WGS sequence"/>
</dbReference>
<feature type="compositionally biased region" description="Basic residues" evidence="1">
    <location>
        <begin position="179"/>
        <end position="190"/>
    </location>
</feature>
<gene>
    <name evidence="2" type="ORF">PCOR1329_LOCUS22255</name>
</gene>
<keyword evidence="3" id="KW-1185">Reference proteome</keyword>
<evidence type="ECO:0000313" key="3">
    <source>
        <dbReference type="Proteomes" id="UP001189429"/>
    </source>
</evidence>
<feature type="compositionally biased region" description="Low complexity" evidence="1">
    <location>
        <begin position="195"/>
        <end position="205"/>
    </location>
</feature>
<feature type="compositionally biased region" description="Basic and acidic residues" evidence="1">
    <location>
        <begin position="223"/>
        <end position="233"/>
    </location>
</feature>
<reference evidence="2" key="1">
    <citation type="submission" date="2023-10" db="EMBL/GenBank/DDBJ databases">
        <authorList>
            <person name="Chen Y."/>
            <person name="Shah S."/>
            <person name="Dougan E. K."/>
            <person name="Thang M."/>
            <person name="Chan C."/>
        </authorList>
    </citation>
    <scope>NUCLEOTIDE SEQUENCE [LARGE SCALE GENOMIC DNA]</scope>
</reference>
<sequence>GEEGHRINSQTRAAYSFLRGAFQQLRAWAIAPADVARRLAKVESTDVETSEEGKEEDEGGRRALRAEGGQLYISMGPASACGRHGAAEAPLRGDLGGASAGGVGEPLLGATGGVRQDRLVGLLVAPQGRQVQRRAPGQVPGVHRGELLAAHDGQGAPARRRATARWSALAMSRSTASAARKKALPSRARHTSSSGPPARRGAAWCARRRRPGSQSWRPSRGPRGAERLRRAAPGDRVQPGVGVPRPREVAPP</sequence>
<dbReference type="EMBL" id="CAUYUJ010007420">
    <property type="protein sequence ID" value="CAK0820672.1"/>
    <property type="molecule type" value="Genomic_DNA"/>
</dbReference>
<proteinExistence type="predicted"/>